<dbReference type="InterPro" id="IPR027417">
    <property type="entry name" value="P-loop_NTPase"/>
</dbReference>
<protein>
    <recommendedName>
        <fullName evidence="3">ABC transporter family protein</fullName>
    </recommendedName>
</protein>
<comment type="caution">
    <text evidence="1">The sequence shown here is derived from an EMBL/GenBank/DDBJ whole genome shotgun (WGS) entry which is preliminary data.</text>
</comment>
<dbReference type="GO" id="GO:0015421">
    <property type="term" value="F:ABC-type oligopeptide transporter activity"/>
    <property type="evidence" value="ECO:0007669"/>
    <property type="project" value="TreeGrafter"/>
</dbReference>
<gene>
    <name evidence="1" type="ORF">FBZ88_103182</name>
</gene>
<evidence type="ECO:0000313" key="1">
    <source>
        <dbReference type="EMBL" id="TWB29759.1"/>
    </source>
</evidence>
<evidence type="ECO:0008006" key="3">
    <source>
        <dbReference type="Google" id="ProtNLM"/>
    </source>
</evidence>
<name>A0A560G7C1_9PROT</name>
<dbReference type="Proteomes" id="UP000316545">
    <property type="component" value="Unassembled WGS sequence"/>
</dbReference>
<dbReference type="PANTHER" id="PTHR43394:SF1">
    <property type="entry name" value="ATP-BINDING CASSETTE SUB-FAMILY B MEMBER 10, MITOCHONDRIAL"/>
    <property type="match status" value="1"/>
</dbReference>
<dbReference type="PANTHER" id="PTHR43394">
    <property type="entry name" value="ATP-DEPENDENT PERMEASE MDL1, MITOCHONDRIAL"/>
    <property type="match status" value="1"/>
</dbReference>
<sequence>MIDCNEARRPEDLDAFLKNSPILILDEATSALDTESELKIQRSLVELMAGRTVIAVAHRLSTVAAFDRILVMEDGRIVEDGSAADLRRCNGLFARMWRLQAEGLAAE</sequence>
<dbReference type="RefSeq" id="WP_211102549.1">
    <property type="nucleotide sequence ID" value="NZ_JAYNFR010000005.1"/>
</dbReference>
<dbReference type="Gene3D" id="3.40.50.300">
    <property type="entry name" value="P-loop containing nucleotide triphosphate hydrolases"/>
    <property type="match status" value="1"/>
</dbReference>
<dbReference type="SUPFAM" id="SSF52540">
    <property type="entry name" value="P-loop containing nucleoside triphosphate hydrolases"/>
    <property type="match status" value="1"/>
</dbReference>
<keyword evidence="2" id="KW-1185">Reference proteome</keyword>
<reference evidence="1 2" key="1">
    <citation type="submission" date="2019-06" db="EMBL/GenBank/DDBJ databases">
        <title>Genomic Encyclopedia of Type Strains, Phase IV (KMG-V): Genome sequencing to study the core and pangenomes of soil and plant-associated prokaryotes.</title>
        <authorList>
            <person name="Whitman W."/>
        </authorList>
    </citation>
    <scope>NUCLEOTIDE SEQUENCE [LARGE SCALE GENOMIC DNA]</scope>
    <source>
        <strain evidence="1 2">BR 11865</strain>
    </source>
</reference>
<organism evidence="1 2">
    <name type="scientific">Nitrospirillum amazonense</name>
    <dbReference type="NCBI Taxonomy" id="28077"/>
    <lineage>
        <taxon>Bacteria</taxon>
        <taxon>Pseudomonadati</taxon>
        <taxon>Pseudomonadota</taxon>
        <taxon>Alphaproteobacteria</taxon>
        <taxon>Rhodospirillales</taxon>
        <taxon>Azospirillaceae</taxon>
        <taxon>Nitrospirillum</taxon>
    </lineage>
</organism>
<dbReference type="InterPro" id="IPR039421">
    <property type="entry name" value="Type_1_exporter"/>
</dbReference>
<accession>A0A560G7C1</accession>
<dbReference type="EMBL" id="VITO01000003">
    <property type="protein sequence ID" value="TWB29759.1"/>
    <property type="molecule type" value="Genomic_DNA"/>
</dbReference>
<dbReference type="AlphaFoldDB" id="A0A560G7C1"/>
<evidence type="ECO:0000313" key="2">
    <source>
        <dbReference type="Proteomes" id="UP000316545"/>
    </source>
</evidence>
<proteinExistence type="predicted"/>